<evidence type="ECO:0000313" key="5">
    <source>
        <dbReference type="Proteomes" id="UP000307706"/>
    </source>
</evidence>
<dbReference type="PANTHER" id="PTHR48098:SF6">
    <property type="entry name" value="FERRI-BACILLIBACTIN ESTERASE BESA"/>
    <property type="match status" value="1"/>
</dbReference>
<dbReference type="InterPro" id="IPR029058">
    <property type="entry name" value="AB_hydrolase_fold"/>
</dbReference>
<dbReference type="InterPro" id="IPR050583">
    <property type="entry name" value="Mycobacterial_A85_antigen"/>
</dbReference>
<dbReference type="InterPro" id="IPR000801">
    <property type="entry name" value="Esterase-like"/>
</dbReference>
<reference evidence="3 5" key="1">
    <citation type="submission" date="2017-12" db="EMBL/GenBank/DDBJ databases">
        <authorList>
            <person name="Paulsen S."/>
            <person name="Gram L.K."/>
        </authorList>
    </citation>
    <scope>NUCLEOTIDE SEQUENCE [LARGE SCALE GENOMIC DNA]</scope>
    <source>
        <strain evidence="3 5">S2231</strain>
        <strain evidence="2">S2233</strain>
    </source>
</reference>
<keyword evidence="3" id="KW-0378">Hydrolase</keyword>
<reference evidence="3" key="3">
    <citation type="submission" date="2019-09" db="EMBL/GenBank/DDBJ databases">
        <title>Co-occurence of chitin degradation, pigmentation and bioactivity in marine Pseudoalteromonas.</title>
        <authorList>
            <person name="Sonnenschein E.C."/>
            <person name="Bech P.K."/>
        </authorList>
    </citation>
    <scope>NUCLEOTIDE SEQUENCE</scope>
    <source>
        <strain evidence="3">S2231</strain>
        <strain evidence="2 4">S2233</strain>
    </source>
</reference>
<dbReference type="RefSeq" id="WP_138594312.1">
    <property type="nucleotide sequence ID" value="NZ_PNCK01000005.1"/>
</dbReference>
<dbReference type="EMBL" id="PNCL01000028">
    <property type="protein sequence ID" value="TMP60199.1"/>
    <property type="molecule type" value="Genomic_DNA"/>
</dbReference>
<dbReference type="EMBL" id="PNCK01000005">
    <property type="protein sequence ID" value="TMP46751.1"/>
    <property type="molecule type" value="Genomic_DNA"/>
</dbReference>
<dbReference type="Gene3D" id="3.40.50.1820">
    <property type="entry name" value="alpha/beta hydrolase"/>
    <property type="match status" value="1"/>
</dbReference>
<dbReference type="AlphaFoldDB" id="A0A5S3XR00"/>
<dbReference type="PROSITE" id="PS50005">
    <property type="entry name" value="TPR"/>
    <property type="match status" value="1"/>
</dbReference>
<proteinExistence type="predicted"/>
<gene>
    <name evidence="3" type="ORF">CWB96_07375</name>
    <name evidence="2" type="ORF">CWB97_00995</name>
</gene>
<organism evidence="3 5">
    <name type="scientific">Pseudoalteromonas citrea</name>
    <dbReference type="NCBI Taxonomy" id="43655"/>
    <lineage>
        <taxon>Bacteria</taxon>
        <taxon>Pseudomonadati</taxon>
        <taxon>Pseudomonadota</taxon>
        <taxon>Gammaproteobacteria</taxon>
        <taxon>Alteromonadales</taxon>
        <taxon>Pseudoalteromonadaceae</taxon>
        <taxon>Pseudoalteromonas</taxon>
    </lineage>
</organism>
<dbReference type="OrthoDB" id="9784036at2"/>
<dbReference type="GO" id="GO:0016787">
    <property type="term" value="F:hydrolase activity"/>
    <property type="evidence" value="ECO:0007669"/>
    <property type="project" value="UniProtKB-KW"/>
</dbReference>
<evidence type="ECO:0000256" key="1">
    <source>
        <dbReference type="PROSITE-ProRule" id="PRU00339"/>
    </source>
</evidence>
<evidence type="ECO:0000313" key="4">
    <source>
        <dbReference type="Proteomes" id="UP000305730"/>
    </source>
</evidence>
<feature type="repeat" description="TPR" evidence="1">
    <location>
        <begin position="323"/>
        <end position="356"/>
    </location>
</feature>
<sequence>MRLIYLILIILSSYSYGNVQRFILPSEVIKESVTVQVSLPNTYDHSDYFKYPVLVALDGSTQFDHIAASVKFLSTYAIIPEMIVVGVSTPSERIKYYTHTELEAFKNRSGRAELYSKFLQEELLSKVRDKYRIGPFQVISGHSLSGLYTSYLALSGNSKFNAAISISPSLWWDSAVLTDEYETYQKLKGRKPTKWFLSLANEPVEMKSGFDAMLAALNKAPPLNIDWHSAQFPNETHDSTPLIGNAQALKAIFSGWNAVPGIEVMSLKSLQKFYSDKAVEYGYSFPMSVHQFNVYGLKAAYEGKTNWGVEILETGVERFKSSEILWDSLATAYSLENELTKALEASEKALSLAKKNNSLFISEIITQNTTLKAKLANK</sequence>
<dbReference type="SUPFAM" id="SSF53474">
    <property type="entry name" value="alpha/beta-Hydrolases"/>
    <property type="match status" value="1"/>
</dbReference>
<keyword evidence="1" id="KW-0802">TPR repeat</keyword>
<reference evidence="5" key="2">
    <citation type="submission" date="2019-06" db="EMBL/GenBank/DDBJ databases">
        <title>Co-occurence of chitin degradation, pigmentation and bioactivity in marine Pseudoalteromonas.</title>
        <authorList>
            <person name="Sonnenschein E.C."/>
            <person name="Bech P.K."/>
        </authorList>
    </citation>
    <scope>NUCLEOTIDE SEQUENCE [LARGE SCALE GENOMIC DNA]</scope>
    <source>
        <strain evidence="5">S2231</strain>
    </source>
</reference>
<dbReference type="Proteomes" id="UP000307706">
    <property type="component" value="Unassembled WGS sequence"/>
</dbReference>
<dbReference type="InterPro" id="IPR019734">
    <property type="entry name" value="TPR_rpt"/>
</dbReference>
<name>A0A5S3XR00_9GAMM</name>
<dbReference type="PANTHER" id="PTHR48098">
    <property type="entry name" value="ENTEROCHELIN ESTERASE-RELATED"/>
    <property type="match status" value="1"/>
</dbReference>
<dbReference type="Proteomes" id="UP000305730">
    <property type="component" value="Unassembled WGS sequence"/>
</dbReference>
<protein>
    <submittedName>
        <fullName evidence="3">Alpha/beta hydrolase</fullName>
    </submittedName>
</protein>
<keyword evidence="4" id="KW-1185">Reference proteome</keyword>
<dbReference type="Pfam" id="PF00756">
    <property type="entry name" value="Esterase"/>
    <property type="match status" value="1"/>
</dbReference>
<comment type="caution">
    <text evidence="3">The sequence shown here is derived from an EMBL/GenBank/DDBJ whole genome shotgun (WGS) entry which is preliminary data.</text>
</comment>
<evidence type="ECO:0000313" key="3">
    <source>
        <dbReference type="EMBL" id="TMP60199.1"/>
    </source>
</evidence>
<evidence type="ECO:0000313" key="2">
    <source>
        <dbReference type="EMBL" id="TMP46751.1"/>
    </source>
</evidence>
<accession>A0A5S3XR00</accession>